<dbReference type="SUPFAM" id="SSF48498">
    <property type="entry name" value="Tetracyclin repressor-like, C-terminal domain"/>
    <property type="match status" value="1"/>
</dbReference>
<dbReference type="Gene3D" id="1.10.357.10">
    <property type="entry name" value="Tetracycline Repressor, domain 2"/>
    <property type="match status" value="1"/>
</dbReference>
<evidence type="ECO:0000259" key="3">
    <source>
        <dbReference type="PROSITE" id="PS50977"/>
    </source>
</evidence>
<dbReference type="InterPro" id="IPR009057">
    <property type="entry name" value="Homeodomain-like_sf"/>
</dbReference>
<dbReference type="PANTHER" id="PTHR30055">
    <property type="entry name" value="HTH-TYPE TRANSCRIPTIONAL REGULATOR RUTR"/>
    <property type="match status" value="1"/>
</dbReference>
<dbReference type="EMBL" id="BAAAVI010000022">
    <property type="protein sequence ID" value="GAA2873567.1"/>
    <property type="molecule type" value="Genomic_DNA"/>
</dbReference>
<dbReference type="Pfam" id="PF00440">
    <property type="entry name" value="TetR_N"/>
    <property type="match status" value="1"/>
</dbReference>
<dbReference type="PANTHER" id="PTHR30055:SF226">
    <property type="entry name" value="HTH-TYPE TRANSCRIPTIONAL REGULATOR PKSA"/>
    <property type="match status" value="1"/>
</dbReference>
<dbReference type="InterPro" id="IPR036271">
    <property type="entry name" value="Tet_transcr_reg_TetR-rel_C_sf"/>
</dbReference>
<protein>
    <submittedName>
        <fullName evidence="4">TetR/AcrR family transcriptional regulator</fullName>
    </submittedName>
</protein>
<proteinExistence type="predicted"/>
<comment type="caution">
    <text evidence="4">The sequence shown here is derived from an EMBL/GenBank/DDBJ whole genome shotgun (WGS) entry which is preliminary data.</text>
</comment>
<dbReference type="SUPFAM" id="SSF46689">
    <property type="entry name" value="Homeodomain-like"/>
    <property type="match status" value="1"/>
</dbReference>
<reference evidence="5" key="1">
    <citation type="journal article" date="2019" name="Int. J. Syst. Evol. Microbiol.">
        <title>The Global Catalogue of Microorganisms (GCM) 10K type strain sequencing project: providing services to taxonomists for standard genome sequencing and annotation.</title>
        <authorList>
            <consortium name="The Broad Institute Genomics Platform"/>
            <consortium name="The Broad Institute Genome Sequencing Center for Infectious Disease"/>
            <person name="Wu L."/>
            <person name="Ma J."/>
        </authorList>
    </citation>
    <scope>NUCLEOTIDE SEQUENCE [LARGE SCALE GENOMIC DNA]</scope>
    <source>
        <strain evidence="5">JCM 6242</strain>
    </source>
</reference>
<evidence type="ECO:0000313" key="5">
    <source>
        <dbReference type="Proteomes" id="UP001500831"/>
    </source>
</evidence>
<keyword evidence="5" id="KW-1185">Reference proteome</keyword>
<name>A0ABP6IDW9_9ACTN</name>
<dbReference type="InterPro" id="IPR050109">
    <property type="entry name" value="HTH-type_TetR-like_transc_reg"/>
</dbReference>
<dbReference type="Proteomes" id="UP001500831">
    <property type="component" value="Unassembled WGS sequence"/>
</dbReference>
<feature type="DNA-binding region" description="H-T-H motif" evidence="2">
    <location>
        <begin position="45"/>
        <end position="64"/>
    </location>
</feature>
<keyword evidence="1 2" id="KW-0238">DNA-binding</keyword>
<evidence type="ECO:0000313" key="4">
    <source>
        <dbReference type="EMBL" id="GAA2873567.1"/>
    </source>
</evidence>
<feature type="domain" description="HTH tetR-type" evidence="3">
    <location>
        <begin position="22"/>
        <end position="82"/>
    </location>
</feature>
<gene>
    <name evidence="4" type="ORF">GCM10010517_34120</name>
</gene>
<accession>A0ABP6IDW9</accession>
<sequence length="207" mass="22163">MASDTETAATRWAGVPLTVRRGERRARLVEAALELFGTQGEAGVSVRAVCRAAALHARYFYESFTDTGQLLGAVYDKVAAELAERLLAVLEAAGDDLAERIRAGIRTVLDFSSADPRRGRVLFTEARANPVLTARRQATQTALMDAVLQQETRTRPATDPRLARVGAAMFTGAMVELAQQWLAGSLGDDLDAVVEHAAALLLAPCVA</sequence>
<dbReference type="RefSeq" id="WP_344972389.1">
    <property type="nucleotide sequence ID" value="NZ_BAAAVI010000022.1"/>
</dbReference>
<dbReference type="InterPro" id="IPR001647">
    <property type="entry name" value="HTH_TetR"/>
</dbReference>
<organism evidence="4 5">
    <name type="scientific">Streptosporangium fragile</name>
    <dbReference type="NCBI Taxonomy" id="46186"/>
    <lineage>
        <taxon>Bacteria</taxon>
        <taxon>Bacillati</taxon>
        <taxon>Actinomycetota</taxon>
        <taxon>Actinomycetes</taxon>
        <taxon>Streptosporangiales</taxon>
        <taxon>Streptosporangiaceae</taxon>
        <taxon>Streptosporangium</taxon>
    </lineage>
</organism>
<evidence type="ECO:0000256" key="1">
    <source>
        <dbReference type="ARBA" id="ARBA00023125"/>
    </source>
</evidence>
<evidence type="ECO:0000256" key="2">
    <source>
        <dbReference type="PROSITE-ProRule" id="PRU00335"/>
    </source>
</evidence>
<dbReference type="PROSITE" id="PS50977">
    <property type="entry name" value="HTH_TETR_2"/>
    <property type="match status" value="1"/>
</dbReference>